<dbReference type="STRING" id="1472767.AOX59_15060"/>
<keyword evidence="2" id="KW-1185">Reference proteome</keyword>
<dbReference type="OrthoDB" id="4986073at2"/>
<evidence type="ECO:0000313" key="1">
    <source>
        <dbReference type="EMBL" id="ALX49774.1"/>
    </source>
</evidence>
<proteinExistence type="predicted"/>
<reference evidence="1 2" key="1">
    <citation type="submission" date="2016-01" db="EMBL/GenBank/DDBJ databases">
        <title>Complete genome sequence of strain Lentibacillus amyloliquefaciens LAM0015T isolated from saline sediment.</title>
        <authorList>
            <person name="Wang J.-L."/>
            <person name="He M.-X."/>
        </authorList>
    </citation>
    <scope>NUCLEOTIDE SEQUENCE [LARGE SCALE GENOMIC DNA]</scope>
    <source>
        <strain evidence="1 2">LAM0015</strain>
    </source>
</reference>
<gene>
    <name evidence="1" type="ORF">AOX59_15060</name>
</gene>
<evidence type="ECO:0000313" key="2">
    <source>
        <dbReference type="Proteomes" id="UP000050331"/>
    </source>
</evidence>
<sequence length="434" mass="49875">MDVTIKIAVFGREETIHQINRLTEKIEDVELFPFVYRTAEETNELVEKAIMCDIYLFTSTLAYYYAKDFIEKKRLPAVQADIDAYMILTSLFQIKMEKEQELDRLSIDVPDTRQVSEVLHEINLRYDDIYTYSYGYAETAGPEQIADHHQNLYDAGDVSLVLTPLQEVADVLRKRNVPVTCMKLPMLNLTRAIEKARSIATINHSASAQIVTGYVRIKNFDRLHVQHGDLYIQELQRKLHQILLNYVKKTQASVFLNSENQFVLLGTRSMLEYITSHYRDFPLLKKMIDELTVPADIGFGLGLSADKADINAHLALEACGEKEDGTCYIVNERRDIIGPLGIKKEFNPSALYRSLIHEAKLNNELSYNFIDFIEVRNNEPFSSNDIAKYYGVTKRSAERTIKKLLAGNIIKASGEEKPYVQGRPRKLFKLKQEQ</sequence>
<name>A0A0U4FM87_9BACI</name>
<dbReference type="RefSeq" id="WP_068446729.1">
    <property type="nucleotide sequence ID" value="NZ_CP013862.1"/>
</dbReference>
<dbReference type="InterPro" id="IPR043128">
    <property type="entry name" value="Rev_trsase/Diguanyl_cyclase"/>
</dbReference>
<dbReference type="Gene3D" id="3.30.70.270">
    <property type="match status" value="1"/>
</dbReference>
<protein>
    <recommendedName>
        <fullName evidence="3">Transcriptional regulator</fullName>
    </recommendedName>
</protein>
<dbReference type="Proteomes" id="UP000050331">
    <property type="component" value="Chromosome"/>
</dbReference>
<dbReference type="EMBL" id="CP013862">
    <property type="protein sequence ID" value="ALX49774.1"/>
    <property type="molecule type" value="Genomic_DNA"/>
</dbReference>
<evidence type="ECO:0008006" key="3">
    <source>
        <dbReference type="Google" id="ProtNLM"/>
    </source>
</evidence>
<dbReference type="KEGG" id="lao:AOX59_15060"/>
<accession>A0A0U4FM87</accession>
<dbReference type="AlphaFoldDB" id="A0A0U4FM87"/>
<organism evidence="1 2">
    <name type="scientific">Lentibacillus amyloliquefaciens</name>
    <dbReference type="NCBI Taxonomy" id="1472767"/>
    <lineage>
        <taxon>Bacteria</taxon>
        <taxon>Bacillati</taxon>
        <taxon>Bacillota</taxon>
        <taxon>Bacilli</taxon>
        <taxon>Bacillales</taxon>
        <taxon>Bacillaceae</taxon>
        <taxon>Lentibacillus</taxon>
    </lineage>
</organism>